<gene>
    <name evidence="1" type="ORF">SDC9_37763</name>
</gene>
<reference evidence="1" key="1">
    <citation type="submission" date="2019-08" db="EMBL/GenBank/DDBJ databases">
        <authorList>
            <person name="Kucharzyk K."/>
            <person name="Murdoch R.W."/>
            <person name="Higgins S."/>
            <person name="Loffler F."/>
        </authorList>
    </citation>
    <scope>NUCLEOTIDE SEQUENCE</scope>
</reference>
<dbReference type="AlphaFoldDB" id="A0A644VKC1"/>
<dbReference type="EMBL" id="VSSQ01000336">
    <property type="protein sequence ID" value="MPL91687.1"/>
    <property type="molecule type" value="Genomic_DNA"/>
</dbReference>
<accession>A0A644VKC1</accession>
<evidence type="ECO:0000313" key="1">
    <source>
        <dbReference type="EMBL" id="MPL91687.1"/>
    </source>
</evidence>
<comment type="caution">
    <text evidence="1">The sequence shown here is derived from an EMBL/GenBank/DDBJ whole genome shotgun (WGS) entry which is preliminary data.</text>
</comment>
<organism evidence="1">
    <name type="scientific">bioreactor metagenome</name>
    <dbReference type="NCBI Taxonomy" id="1076179"/>
    <lineage>
        <taxon>unclassified sequences</taxon>
        <taxon>metagenomes</taxon>
        <taxon>ecological metagenomes</taxon>
    </lineage>
</organism>
<proteinExistence type="predicted"/>
<protein>
    <submittedName>
        <fullName evidence="1">Uncharacterized protein</fullName>
    </submittedName>
</protein>
<sequence>MSCRCAKFDSNSFRYKCSVSGDGCMFMIPDEKLCYETYGEGPLDYENGEVDLNKDEE</sequence>
<name>A0A644VKC1_9ZZZZ</name>